<dbReference type="Proteomes" id="UP001335648">
    <property type="component" value="Unassembled WGS sequence"/>
</dbReference>
<proteinExistence type="predicted"/>
<dbReference type="AlphaFoldDB" id="A0AAN8B3J6"/>
<keyword evidence="2" id="KW-1185">Reference proteome</keyword>
<evidence type="ECO:0000313" key="2">
    <source>
        <dbReference type="Proteomes" id="UP001335648"/>
    </source>
</evidence>
<organism evidence="1 2">
    <name type="scientific">Champsocephalus esox</name>
    <name type="common">pike icefish</name>
    <dbReference type="NCBI Taxonomy" id="159716"/>
    <lineage>
        <taxon>Eukaryota</taxon>
        <taxon>Metazoa</taxon>
        <taxon>Chordata</taxon>
        <taxon>Craniata</taxon>
        <taxon>Vertebrata</taxon>
        <taxon>Euteleostomi</taxon>
        <taxon>Actinopterygii</taxon>
        <taxon>Neopterygii</taxon>
        <taxon>Teleostei</taxon>
        <taxon>Neoteleostei</taxon>
        <taxon>Acanthomorphata</taxon>
        <taxon>Eupercaria</taxon>
        <taxon>Perciformes</taxon>
        <taxon>Notothenioidei</taxon>
        <taxon>Channichthyidae</taxon>
        <taxon>Champsocephalus</taxon>
    </lineage>
</organism>
<evidence type="ECO:0000313" key="1">
    <source>
        <dbReference type="EMBL" id="KAK5877781.1"/>
    </source>
</evidence>
<name>A0AAN8B3J6_9TELE</name>
<comment type="caution">
    <text evidence="1">The sequence shown here is derived from an EMBL/GenBank/DDBJ whole genome shotgun (WGS) entry which is preliminary data.</text>
</comment>
<reference evidence="1 2" key="1">
    <citation type="journal article" date="2023" name="Mol. Biol. Evol.">
        <title>Genomics of Secondarily Temperate Adaptation in the Only Non-Antarctic Icefish.</title>
        <authorList>
            <person name="Rivera-Colon A.G."/>
            <person name="Rayamajhi N."/>
            <person name="Minhas B.F."/>
            <person name="Madrigal G."/>
            <person name="Bilyk K.T."/>
            <person name="Yoon V."/>
            <person name="Hune M."/>
            <person name="Gregory S."/>
            <person name="Cheng C.H.C."/>
            <person name="Catchen J.M."/>
        </authorList>
    </citation>
    <scope>NUCLEOTIDE SEQUENCE [LARGE SCALE GENOMIC DNA]</scope>
    <source>
        <strain evidence="1">JC2023a</strain>
    </source>
</reference>
<gene>
    <name evidence="1" type="ORF">CesoFtcFv8_025256</name>
</gene>
<sequence length="72" mass="8061">MEDLQEKGFVRVSGARRWRTTTSIDLLCSMSWRFSAAFLSMAVGLLAHRADKETLRSSLTDPLVASFPLLTD</sequence>
<protein>
    <submittedName>
        <fullName evidence="1">Uncharacterized protein</fullName>
    </submittedName>
</protein>
<dbReference type="EMBL" id="JAULUE010002066">
    <property type="protein sequence ID" value="KAK5877781.1"/>
    <property type="molecule type" value="Genomic_DNA"/>
</dbReference>
<accession>A0AAN8B3J6</accession>